<sequence>MDILKTLQKHLGGVETSDFKTNAIEKSQQIAKFSRDMKNINESVGALQVLQIACKKLLNKSMGLEDKDALQASIIKQELREIVENCQFLASPLFDTQLNIAINDEVFSIIVDNPLNLLENVGEFQAYLEEKLNEIKELLSYLSESLSNPKAFMPKQSFSNKSLKDLLSDDLRA</sequence>
<evidence type="ECO:0000313" key="2">
    <source>
        <dbReference type="EMBL" id="OOQ29886.1"/>
    </source>
</evidence>
<reference evidence="2 3" key="1">
    <citation type="journal article" date="2017" name="Front. Cell. Infect. Microbiol.">
        <title>Whole Genome Sequence and Phylogenetic Analysis Show Helicobacter pylori Strains from Latin America Have Followed a Unique Evolution Pathway.</title>
        <authorList>
            <person name="Munoz-Ramirez Z.Y."/>
            <person name="Mendez-Tenorio A."/>
            <person name="Kato I."/>
            <person name="Bravo M.M."/>
            <person name="Rizzato C."/>
            <person name="Thorell K."/>
            <person name="Torres R.C."/>
            <person name="Aviles-Jimenez F."/>
            <person name="Camorlinga M."/>
            <person name="Canzian F."/>
            <person name="Torres J."/>
        </authorList>
    </citation>
    <scope>NUCLEOTIDE SEQUENCE [LARGE SCALE GENOMIC DNA]</scope>
    <source>
        <strain evidence="2 3">CM22347</strain>
    </source>
</reference>
<evidence type="ECO:0000313" key="1">
    <source>
        <dbReference type="EMBL" id="OOQ29846.1"/>
    </source>
</evidence>
<dbReference type="EMBL" id="MUPM01000273">
    <property type="protein sequence ID" value="OOQ29886.1"/>
    <property type="molecule type" value="Genomic_DNA"/>
</dbReference>
<dbReference type="Proteomes" id="UP000319468">
    <property type="component" value="Unassembled WGS sequence"/>
</dbReference>
<proteinExistence type="predicted"/>
<comment type="caution">
    <text evidence="2">The sequence shown here is derived from an EMBL/GenBank/DDBJ whole genome shotgun (WGS) entry which is preliminary data.</text>
</comment>
<dbReference type="EMBL" id="MUPM01000274">
    <property type="protein sequence ID" value="OOQ29846.1"/>
    <property type="molecule type" value="Genomic_DNA"/>
</dbReference>
<gene>
    <name evidence="2" type="ORF">B0X69_09090</name>
    <name evidence="1" type="ORF">B0X69_09260</name>
</gene>
<dbReference type="InterPro" id="IPR032411">
    <property type="entry name" value="FliS_cochap"/>
</dbReference>
<dbReference type="Gene3D" id="3.30.1120.180">
    <property type="entry name" value="Flagellar FLiS export co-chaperone, HP1076"/>
    <property type="match status" value="1"/>
</dbReference>
<dbReference type="Pfam" id="PF16522">
    <property type="entry name" value="FliS_cochap"/>
    <property type="match status" value="1"/>
</dbReference>
<protein>
    <submittedName>
        <fullName evidence="2">Uncharacterized protein</fullName>
    </submittedName>
</protein>
<dbReference type="InterPro" id="IPR038315">
    <property type="entry name" value="FliS_cochap_sf"/>
</dbReference>
<accession>A0A2A6TBS5</accession>
<evidence type="ECO:0000313" key="3">
    <source>
        <dbReference type="Proteomes" id="UP000319468"/>
    </source>
</evidence>
<dbReference type="AlphaFoldDB" id="A0A2A6TBS5"/>
<dbReference type="RefSeq" id="WP_078249800.1">
    <property type="nucleotide sequence ID" value="NZ_CP071934.1"/>
</dbReference>
<name>A0A2A6TBS5_HELPX</name>
<organism evidence="2 3">
    <name type="scientific">Helicobacter pylori</name>
    <name type="common">Campylobacter pylori</name>
    <dbReference type="NCBI Taxonomy" id="210"/>
    <lineage>
        <taxon>Bacteria</taxon>
        <taxon>Pseudomonadati</taxon>
        <taxon>Campylobacterota</taxon>
        <taxon>Epsilonproteobacteria</taxon>
        <taxon>Campylobacterales</taxon>
        <taxon>Helicobacteraceae</taxon>
        <taxon>Helicobacter</taxon>
    </lineage>
</organism>